<dbReference type="Proteomes" id="UP001596422">
    <property type="component" value="Unassembled WGS sequence"/>
</dbReference>
<evidence type="ECO:0000313" key="2">
    <source>
        <dbReference type="EMBL" id="MFC6673322.1"/>
    </source>
</evidence>
<dbReference type="Pfam" id="PF07746">
    <property type="entry name" value="LigA"/>
    <property type="match status" value="1"/>
</dbReference>
<reference evidence="3" key="1">
    <citation type="journal article" date="2019" name="Int. J. Syst. Evol. Microbiol.">
        <title>The Global Catalogue of Microorganisms (GCM) 10K type strain sequencing project: providing services to taxonomists for standard genome sequencing and annotation.</title>
        <authorList>
            <consortium name="The Broad Institute Genomics Platform"/>
            <consortium name="The Broad Institute Genome Sequencing Center for Infectious Disease"/>
            <person name="Wu L."/>
            <person name="Ma J."/>
        </authorList>
    </citation>
    <scope>NUCLEOTIDE SEQUENCE [LARGE SCALE GENOMIC DNA]</scope>
    <source>
        <strain evidence="3">NBRC 111756</strain>
    </source>
</reference>
<proteinExistence type="predicted"/>
<gene>
    <name evidence="2" type="ORF">ACFQDL_26965</name>
</gene>
<sequence>MSSSDKKEIPGTYKFDGPMATKGYGLNKMCFTFNSAEGREAFKADEAAYCDKFGLTPAQKEAVLKRDIISLLREGGSIYYLAKFAGILGLNVQDVGGLQTGMTTEEFKAYLDSQGRGKHNG</sequence>
<evidence type="ECO:0000259" key="1">
    <source>
        <dbReference type="Pfam" id="PF07746"/>
    </source>
</evidence>
<feature type="domain" description="Extradiol ring-cleavage dioxygenase LigAB LigA subunit" evidence="1">
    <location>
        <begin position="26"/>
        <end position="111"/>
    </location>
</feature>
<comment type="caution">
    <text evidence="2">The sequence shown here is derived from an EMBL/GenBank/DDBJ whole genome shotgun (WGS) entry which is preliminary data.</text>
</comment>
<dbReference type="InterPro" id="IPR011986">
    <property type="entry name" value="Xdiol_dOase_LigA"/>
</dbReference>
<dbReference type="EMBL" id="JBHSWE010000001">
    <property type="protein sequence ID" value="MFC6673322.1"/>
    <property type="molecule type" value="Genomic_DNA"/>
</dbReference>
<dbReference type="Gene3D" id="1.10.700.10">
    <property type="entry name" value="Dioxygenase LigAB, LigA subunit"/>
    <property type="match status" value="1"/>
</dbReference>
<dbReference type="InterPro" id="IPR036622">
    <property type="entry name" value="LigA_sf"/>
</dbReference>
<protein>
    <submittedName>
        <fullName evidence="2">Protocatechuate 4,5-dioxygenase subunit alpha</fullName>
        <ecNumber evidence="2">1.13.11.8</ecNumber>
    </submittedName>
</protein>
<dbReference type="RefSeq" id="WP_379911689.1">
    <property type="nucleotide sequence ID" value="NZ_JBHSWE010000001.1"/>
</dbReference>
<dbReference type="GO" id="GO:0018579">
    <property type="term" value="F:protocatechuate 4,5-dioxygenase activity"/>
    <property type="evidence" value="ECO:0007669"/>
    <property type="project" value="UniProtKB-EC"/>
</dbReference>
<dbReference type="SUPFAM" id="SSF48076">
    <property type="entry name" value="LigA subunit of an aromatic-ring-opening dioxygenase LigAB"/>
    <property type="match status" value="1"/>
</dbReference>
<dbReference type="NCBIfam" id="NF009918">
    <property type="entry name" value="PRK13378.1"/>
    <property type="match status" value="1"/>
</dbReference>
<accession>A0ABW2A7E0</accession>
<keyword evidence="3" id="KW-1185">Reference proteome</keyword>
<evidence type="ECO:0000313" key="3">
    <source>
        <dbReference type="Proteomes" id="UP001596422"/>
    </source>
</evidence>
<keyword evidence="2" id="KW-0560">Oxidoreductase</keyword>
<organism evidence="2 3">
    <name type="scientific">Marinobacterium aestuariivivens</name>
    <dbReference type="NCBI Taxonomy" id="1698799"/>
    <lineage>
        <taxon>Bacteria</taxon>
        <taxon>Pseudomonadati</taxon>
        <taxon>Pseudomonadota</taxon>
        <taxon>Gammaproteobacteria</taxon>
        <taxon>Oceanospirillales</taxon>
        <taxon>Oceanospirillaceae</taxon>
        <taxon>Marinobacterium</taxon>
    </lineage>
</organism>
<dbReference type="EC" id="1.13.11.8" evidence="2"/>
<dbReference type="CDD" id="cd07925">
    <property type="entry name" value="LigA_like_1"/>
    <property type="match status" value="1"/>
</dbReference>
<name>A0ABW2A7E0_9GAMM</name>